<dbReference type="EMBL" id="JARK01001350">
    <property type="protein sequence ID" value="EYC24073.1"/>
    <property type="molecule type" value="Genomic_DNA"/>
</dbReference>
<evidence type="ECO:0000313" key="2">
    <source>
        <dbReference type="EMBL" id="EYC24073.1"/>
    </source>
</evidence>
<proteinExistence type="predicted"/>
<reference evidence="3" key="1">
    <citation type="journal article" date="2015" name="Nat. Genet.">
        <title>The genome and transcriptome of the zoonotic hookworm Ancylostoma ceylanicum identify infection-specific gene families.</title>
        <authorList>
            <person name="Schwarz E.M."/>
            <person name="Hu Y."/>
            <person name="Antoshechkin I."/>
            <person name="Miller M.M."/>
            <person name="Sternberg P.W."/>
            <person name="Aroian R.V."/>
        </authorList>
    </citation>
    <scope>NUCLEOTIDE SEQUENCE</scope>
    <source>
        <strain evidence="3">HY135</strain>
    </source>
</reference>
<gene>
    <name evidence="2" type="primary">Acey_s0014.g2300</name>
    <name evidence="2" type="ORF">Y032_0014g2300</name>
</gene>
<protein>
    <submittedName>
        <fullName evidence="2">Uncharacterized protein</fullName>
    </submittedName>
</protein>
<dbReference type="Proteomes" id="UP000024635">
    <property type="component" value="Unassembled WGS sequence"/>
</dbReference>
<accession>A0A016VBJ5</accession>
<evidence type="ECO:0000256" key="1">
    <source>
        <dbReference type="SAM" id="MobiDB-lite"/>
    </source>
</evidence>
<sequence length="128" mass="14638">MEMKMLRWMAGVTRYDHICNEDIRHRFGIATMADKLRRERLRCATVCKTPSISMYPASGQKDDRSSDGHTPLRLEISWHPLGPSARSGQMASTNQQSGSRHHTGETLKKKKKRAYSIKYAILYGITNK</sequence>
<organism evidence="2 3">
    <name type="scientific">Ancylostoma ceylanicum</name>
    <dbReference type="NCBI Taxonomy" id="53326"/>
    <lineage>
        <taxon>Eukaryota</taxon>
        <taxon>Metazoa</taxon>
        <taxon>Ecdysozoa</taxon>
        <taxon>Nematoda</taxon>
        <taxon>Chromadorea</taxon>
        <taxon>Rhabditida</taxon>
        <taxon>Rhabditina</taxon>
        <taxon>Rhabditomorpha</taxon>
        <taxon>Strongyloidea</taxon>
        <taxon>Ancylostomatidae</taxon>
        <taxon>Ancylostomatinae</taxon>
        <taxon>Ancylostoma</taxon>
    </lineage>
</organism>
<keyword evidence="3" id="KW-1185">Reference proteome</keyword>
<evidence type="ECO:0000313" key="3">
    <source>
        <dbReference type="Proteomes" id="UP000024635"/>
    </source>
</evidence>
<name>A0A016VBJ5_9BILA</name>
<dbReference type="AlphaFoldDB" id="A0A016VBJ5"/>
<feature type="compositionally biased region" description="Polar residues" evidence="1">
    <location>
        <begin position="86"/>
        <end position="98"/>
    </location>
</feature>
<comment type="caution">
    <text evidence="2">The sequence shown here is derived from an EMBL/GenBank/DDBJ whole genome shotgun (WGS) entry which is preliminary data.</text>
</comment>
<feature type="compositionally biased region" description="Basic and acidic residues" evidence="1">
    <location>
        <begin position="60"/>
        <end position="72"/>
    </location>
</feature>
<feature type="region of interest" description="Disordered" evidence="1">
    <location>
        <begin position="54"/>
        <end position="110"/>
    </location>
</feature>